<dbReference type="Gene3D" id="2.60.40.1890">
    <property type="entry name" value="PCu(A)C copper chaperone"/>
    <property type="match status" value="1"/>
</dbReference>
<dbReference type="InterPro" id="IPR058248">
    <property type="entry name" value="Lxx211020-like"/>
</dbReference>
<sequence length="212" mass="22187">MRKNTSLAARPVPIRLTRRALASSAVVAIAVLAGCGSDDDASGQDAGVSDPANTSEPGSGSLSIEEAWVQSAESGMSAAFGTFVNDAPQDIRIVSATTASSPVMELHEVVIADGGPAMREKEDGFTVPAEGEHLLEPGADHLMLMDVITPIQPGDDVDFILTLDTGETFEFTAQAKEFSGADEEYLPGEGDHHGHQNGDEHGHEDGDHADDH</sequence>
<dbReference type="Pfam" id="PF04314">
    <property type="entry name" value="PCuAC"/>
    <property type="match status" value="1"/>
</dbReference>
<dbReference type="InterPro" id="IPR036182">
    <property type="entry name" value="PCuAC_sf"/>
</dbReference>
<dbReference type="PANTHER" id="PTHR36302">
    <property type="entry name" value="BLR7088 PROTEIN"/>
    <property type="match status" value="1"/>
</dbReference>
<keyword evidence="2" id="KW-0732">Signal</keyword>
<keyword evidence="4" id="KW-1185">Reference proteome</keyword>
<feature type="compositionally biased region" description="Polar residues" evidence="1">
    <location>
        <begin position="51"/>
        <end position="62"/>
    </location>
</feature>
<proteinExistence type="predicted"/>
<dbReference type="InterPro" id="IPR007410">
    <property type="entry name" value="LpqE-like"/>
</dbReference>
<organism evidence="3 4">
    <name type="scientific">Phytoactinopolyspora mesophila</name>
    <dbReference type="NCBI Taxonomy" id="2650750"/>
    <lineage>
        <taxon>Bacteria</taxon>
        <taxon>Bacillati</taxon>
        <taxon>Actinomycetota</taxon>
        <taxon>Actinomycetes</taxon>
        <taxon>Jiangellales</taxon>
        <taxon>Jiangellaceae</taxon>
        <taxon>Phytoactinopolyspora</taxon>
    </lineage>
</organism>
<dbReference type="SUPFAM" id="SSF110087">
    <property type="entry name" value="DR1885-like metal-binding protein"/>
    <property type="match status" value="1"/>
</dbReference>
<feature type="region of interest" description="Disordered" evidence="1">
    <location>
        <begin position="179"/>
        <end position="212"/>
    </location>
</feature>
<dbReference type="Proteomes" id="UP000460435">
    <property type="component" value="Unassembled WGS sequence"/>
</dbReference>
<comment type="caution">
    <text evidence="3">The sequence shown here is derived from an EMBL/GenBank/DDBJ whole genome shotgun (WGS) entry which is preliminary data.</text>
</comment>
<evidence type="ECO:0000313" key="4">
    <source>
        <dbReference type="Proteomes" id="UP000460435"/>
    </source>
</evidence>
<evidence type="ECO:0000256" key="2">
    <source>
        <dbReference type="SAM" id="SignalP"/>
    </source>
</evidence>
<reference evidence="3 4" key="1">
    <citation type="submission" date="2019-11" db="EMBL/GenBank/DDBJ databases">
        <authorList>
            <person name="Li X.-J."/>
            <person name="Feng X.-M."/>
        </authorList>
    </citation>
    <scope>NUCLEOTIDE SEQUENCE [LARGE SCALE GENOMIC DNA]</scope>
    <source>
        <strain evidence="3 4">XMNu-373</strain>
    </source>
</reference>
<accession>A0A7K3M988</accession>
<protein>
    <submittedName>
        <fullName evidence="3">Copper chaperone PCu(A)C</fullName>
    </submittedName>
</protein>
<gene>
    <name evidence="3" type="ORF">F7O44_22470</name>
</gene>
<name>A0A7K3M988_9ACTN</name>
<evidence type="ECO:0000256" key="1">
    <source>
        <dbReference type="SAM" id="MobiDB-lite"/>
    </source>
</evidence>
<feature type="signal peptide" evidence="2">
    <location>
        <begin position="1"/>
        <end position="22"/>
    </location>
</feature>
<dbReference type="PANTHER" id="PTHR36302:SF1">
    <property type="entry name" value="COPPER CHAPERONE PCU(A)C"/>
    <property type="match status" value="1"/>
</dbReference>
<dbReference type="EMBL" id="WLZY01000008">
    <property type="protein sequence ID" value="NDL59843.1"/>
    <property type="molecule type" value="Genomic_DNA"/>
</dbReference>
<feature type="compositionally biased region" description="Basic and acidic residues" evidence="1">
    <location>
        <begin position="189"/>
        <end position="212"/>
    </location>
</feature>
<feature type="region of interest" description="Disordered" evidence="1">
    <location>
        <begin position="39"/>
        <end position="62"/>
    </location>
</feature>
<dbReference type="RefSeq" id="WP_162452518.1">
    <property type="nucleotide sequence ID" value="NZ_WLZY01000008.1"/>
</dbReference>
<feature type="chain" id="PRO_5039297944" evidence="2">
    <location>
        <begin position="23"/>
        <end position="212"/>
    </location>
</feature>
<dbReference type="PROSITE" id="PS51257">
    <property type="entry name" value="PROKAR_LIPOPROTEIN"/>
    <property type="match status" value="1"/>
</dbReference>
<dbReference type="AlphaFoldDB" id="A0A7K3M988"/>
<evidence type="ECO:0000313" key="3">
    <source>
        <dbReference type="EMBL" id="NDL59843.1"/>
    </source>
</evidence>